<dbReference type="EMBL" id="CP061800">
    <property type="protein sequence ID" value="QTA84246.1"/>
    <property type="molecule type" value="Genomic_DNA"/>
</dbReference>
<keyword evidence="2" id="KW-1185">Reference proteome</keyword>
<evidence type="ECO:0000313" key="1">
    <source>
        <dbReference type="EMBL" id="QTA84246.1"/>
    </source>
</evidence>
<accession>A0A975BF55</accession>
<name>A0A975BF55_9BACT</name>
<dbReference type="Proteomes" id="UP000663722">
    <property type="component" value="Chromosome"/>
</dbReference>
<sequence length="208" mass="23656">MSYANLNIWIRYSDCGLVTDCWMTDLVIKTCGGDYLVDMDTTVIEKLRAKYADHEKVEVLPNYQGETRIRIKPPRGEHINHIEVEVPPGCYVVWTRVCHGRNEETNKVMVIVGCGDHACVNLLLNSVETCTNEVLHPLLVRAVEMRLPKQELGLVAEVMMKVAEKPKKELIVELGQRLEEVRDRKDTELQKAIGTIMEIVKAMPGKQD</sequence>
<proteinExistence type="predicted"/>
<evidence type="ECO:0000313" key="2">
    <source>
        <dbReference type="Proteomes" id="UP000663722"/>
    </source>
</evidence>
<gene>
    <name evidence="1" type="ORF">dnm_002400</name>
</gene>
<protein>
    <submittedName>
        <fullName evidence="1">Uncharacterized protein</fullName>
    </submittedName>
</protein>
<dbReference type="AlphaFoldDB" id="A0A975BF55"/>
<dbReference type="RefSeq" id="WP_207680821.1">
    <property type="nucleotide sequence ID" value="NZ_CP061800.1"/>
</dbReference>
<reference evidence="1" key="1">
    <citation type="journal article" date="2021" name="Microb. Physiol.">
        <title>Proteogenomic Insights into the Physiology of Marine, Sulfate-Reducing, Filamentous Desulfonema limicola and Desulfonema magnum.</title>
        <authorList>
            <person name="Schnaars V."/>
            <person name="Wohlbrand L."/>
            <person name="Scheve S."/>
            <person name="Hinrichs C."/>
            <person name="Reinhardt R."/>
            <person name="Rabus R."/>
        </authorList>
    </citation>
    <scope>NUCLEOTIDE SEQUENCE</scope>
    <source>
        <strain evidence="1">4be13</strain>
    </source>
</reference>
<organism evidence="1 2">
    <name type="scientific">Desulfonema magnum</name>
    <dbReference type="NCBI Taxonomy" id="45655"/>
    <lineage>
        <taxon>Bacteria</taxon>
        <taxon>Pseudomonadati</taxon>
        <taxon>Thermodesulfobacteriota</taxon>
        <taxon>Desulfobacteria</taxon>
        <taxon>Desulfobacterales</taxon>
        <taxon>Desulfococcaceae</taxon>
        <taxon>Desulfonema</taxon>
    </lineage>
</organism>
<dbReference type="KEGG" id="dmm:dnm_002400"/>